<gene>
    <name evidence="2" type="ORF">SAMN05216289_13430</name>
</gene>
<feature type="chain" id="PRO_5011470459" evidence="1">
    <location>
        <begin position="25"/>
        <end position="268"/>
    </location>
</feature>
<name>A0A1I5AAJ8_9GAMM</name>
<accession>A0A1I5AAJ8</accession>
<evidence type="ECO:0000313" key="3">
    <source>
        <dbReference type="Proteomes" id="UP000198575"/>
    </source>
</evidence>
<dbReference type="AlphaFoldDB" id="A0A1I5AAJ8"/>
<evidence type="ECO:0000313" key="2">
    <source>
        <dbReference type="EMBL" id="SFN59466.1"/>
    </source>
</evidence>
<proteinExistence type="predicted"/>
<keyword evidence="3" id="KW-1185">Reference proteome</keyword>
<evidence type="ECO:0000256" key="1">
    <source>
        <dbReference type="SAM" id="SignalP"/>
    </source>
</evidence>
<sequence length="268" mass="28639">MNMIVVGKRIALAIAIVVSPFAIAANEGASTSEAMQQARAEQAALAKSVSVDDVGDADSFGRNVTYIGLAQTGNVNLQSDCTPLPGDPPPGPDDRCITLGAAGTPTNFDERDIGRISLPKNATKSLICFGVTSFPLWNYFNPDPSPVTGRFRFLNGFTIENELLDDPALIDPTTGLPFNGAIELPLGSPVLEFVTLQPGESDLKRTITSRTCIGGLVSKRSLAESYGLPPNIVDKFFKKPITIRLNLSGSMTYVDSANIFYGVRFYGD</sequence>
<dbReference type="EMBL" id="FOVF01000034">
    <property type="protein sequence ID" value="SFN59466.1"/>
    <property type="molecule type" value="Genomic_DNA"/>
</dbReference>
<protein>
    <submittedName>
        <fullName evidence="2">Uncharacterized protein</fullName>
    </submittedName>
</protein>
<dbReference type="RefSeq" id="WP_092410267.1">
    <property type="nucleotide sequence ID" value="NZ_FOVF01000034.1"/>
</dbReference>
<keyword evidence="1" id="KW-0732">Signal</keyword>
<organism evidence="2 3">
    <name type="scientific">Dokdonella immobilis</name>
    <dbReference type="NCBI Taxonomy" id="578942"/>
    <lineage>
        <taxon>Bacteria</taxon>
        <taxon>Pseudomonadati</taxon>
        <taxon>Pseudomonadota</taxon>
        <taxon>Gammaproteobacteria</taxon>
        <taxon>Lysobacterales</taxon>
        <taxon>Rhodanobacteraceae</taxon>
        <taxon>Dokdonella</taxon>
    </lineage>
</organism>
<feature type="signal peptide" evidence="1">
    <location>
        <begin position="1"/>
        <end position="24"/>
    </location>
</feature>
<dbReference type="Proteomes" id="UP000198575">
    <property type="component" value="Unassembled WGS sequence"/>
</dbReference>
<reference evidence="2 3" key="1">
    <citation type="submission" date="2016-10" db="EMBL/GenBank/DDBJ databases">
        <authorList>
            <person name="de Groot N.N."/>
        </authorList>
    </citation>
    <scope>NUCLEOTIDE SEQUENCE [LARGE SCALE GENOMIC DNA]</scope>
    <source>
        <strain evidence="2 3">CGMCC 1.7659</strain>
    </source>
</reference>
<dbReference type="OrthoDB" id="6022559at2"/>